<sequence>MSDKKNIDQLFQDSFKDFEASPDPALWDKISEKLDAKEAEKDKKGIVFLPWLYRAAGIAAAIVLFFFIGNEFLNSDKTGIGTDEKVTTTTNDDSRDNDANRNITNSEQNSSNKQQNSSDNVLQNQERIANENKNGLDSDGNELKDGSDSSIQKGNALQNAVVNQDEINSNSNGNSKQSSNDRLQPNSIQNYNTINQENAVANSNSTQNNNSNAINGTTTNTSQNTVNGLDRFGNTVAQNNSSNNTNVTTNDVQNGENGAETNTNPVTNSNSTAVAQNNTTNSNSSNTNTSTNTDATTTETAVAEVKKDDPIKKSLLDEINDLYDLEKDKTDIAEATPKRWSISPNASPVYYNTLSNGSPIDETFADNSKTGDVNFSYGVNVGYDVNKRLTVRSGIHKVDYSYSTRDIALVPSIDGTDLTTIQFRGNNNSFDIKDRQAPSNVVFSQYQLPSTESSIREKQIEGNLNQRMSYIEVPVELKYALVDKKLGVNVIGGVSTLLLTENSIVLDSPEVFTEIGEATNVNDVSFSTNIGLGIDYKVSKQIEVNVEPMLKYQLNTFSGNTGNFKPYSVGVYTGVSFRF</sequence>
<feature type="compositionally biased region" description="Low complexity" evidence="1">
    <location>
        <begin position="234"/>
        <end position="254"/>
    </location>
</feature>
<dbReference type="eggNOG" id="COG3637">
    <property type="taxonomic scope" value="Bacteria"/>
</dbReference>
<evidence type="ECO:0000256" key="2">
    <source>
        <dbReference type="SAM" id="Phobius"/>
    </source>
</evidence>
<feature type="compositionally biased region" description="Basic and acidic residues" evidence="1">
    <location>
        <begin position="82"/>
        <end position="99"/>
    </location>
</feature>
<keyword evidence="2" id="KW-0812">Transmembrane</keyword>
<reference evidence="3 4" key="1">
    <citation type="journal article" date="2011" name="J. Bacteriol.">
        <title>Genome sequence of the algicidal bacterium Kordia algicida OT-1.</title>
        <authorList>
            <person name="Lee H.S."/>
            <person name="Kang S.G."/>
            <person name="Kwon K.K."/>
            <person name="Lee J.H."/>
            <person name="Kim S.J."/>
        </authorList>
    </citation>
    <scope>NUCLEOTIDE SEQUENCE [LARGE SCALE GENOMIC DNA]</scope>
    <source>
        <strain evidence="3 4">OT-1</strain>
    </source>
</reference>
<feature type="compositionally biased region" description="Low complexity" evidence="1">
    <location>
        <begin position="100"/>
        <end position="120"/>
    </location>
</feature>
<proteinExistence type="predicted"/>
<name>A9DT46_9FLAO</name>
<feature type="region of interest" description="Disordered" evidence="1">
    <location>
        <begin position="166"/>
        <end position="187"/>
    </location>
</feature>
<keyword evidence="4" id="KW-1185">Reference proteome</keyword>
<dbReference type="Proteomes" id="UP000002945">
    <property type="component" value="Unassembled WGS sequence"/>
</dbReference>
<keyword evidence="2" id="KW-0472">Membrane</keyword>
<dbReference type="SUPFAM" id="SSF56925">
    <property type="entry name" value="OMPA-like"/>
    <property type="match status" value="1"/>
</dbReference>
<dbReference type="Gene3D" id="2.40.160.20">
    <property type="match status" value="1"/>
</dbReference>
<dbReference type="EMBL" id="ABIB01000003">
    <property type="protein sequence ID" value="EDP97023.1"/>
    <property type="molecule type" value="Genomic_DNA"/>
</dbReference>
<feature type="compositionally biased region" description="Low complexity" evidence="1">
    <location>
        <begin position="261"/>
        <end position="301"/>
    </location>
</feature>
<evidence type="ECO:0000313" key="3">
    <source>
        <dbReference type="EMBL" id="EDP97023.1"/>
    </source>
</evidence>
<feature type="compositionally biased region" description="Basic and acidic residues" evidence="1">
    <location>
        <begin position="132"/>
        <end position="147"/>
    </location>
</feature>
<feature type="transmembrane region" description="Helical" evidence="2">
    <location>
        <begin position="51"/>
        <end position="69"/>
    </location>
</feature>
<feature type="region of interest" description="Disordered" evidence="1">
    <location>
        <begin position="78"/>
        <end position="122"/>
    </location>
</feature>
<evidence type="ECO:0000313" key="4">
    <source>
        <dbReference type="Proteomes" id="UP000002945"/>
    </source>
</evidence>
<organism evidence="3 4">
    <name type="scientific">Kordia algicida OT-1</name>
    <dbReference type="NCBI Taxonomy" id="391587"/>
    <lineage>
        <taxon>Bacteria</taxon>
        <taxon>Pseudomonadati</taxon>
        <taxon>Bacteroidota</taxon>
        <taxon>Flavobacteriia</taxon>
        <taxon>Flavobacteriales</taxon>
        <taxon>Flavobacteriaceae</taxon>
        <taxon>Kordia</taxon>
    </lineage>
</organism>
<evidence type="ECO:0000256" key="1">
    <source>
        <dbReference type="SAM" id="MobiDB-lite"/>
    </source>
</evidence>
<dbReference type="HOGENOM" id="CLU_559843_0_0_10"/>
<protein>
    <recommendedName>
        <fullName evidence="5">Outer membrane protein beta-barrel domain-containing protein</fullName>
    </recommendedName>
</protein>
<dbReference type="AlphaFoldDB" id="A9DT46"/>
<dbReference type="RefSeq" id="WP_007096076.1">
    <property type="nucleotide sequence ID" value="NZ_CP142125.1"/>
</dbReference>
<comment type="caution">
    <text evidence="3">The sequence shown here is derived from an EMBL/GenBank/DDBJ whole genome shotgun (WGS) entry which is preliminary data.</text>
</comment>
<evidence type="ECO:0008006" key="5">
    <source>
        <dbReference type="Google" id="ProtNLM"/>
    </source>
</evidence>
<dbReference type="STRING" id="391587.KAOT1_17708"/>
<feature type="region of interest" description="Disordered" evidence="1">
    <location>
        <begin position="132"/>
        <end position="151"/>
    </location>
</feature>
<keyword evidence="2" id="KW-1133">Transmembrane helix</keyword>
<dbReference type="eggNOG" id="COG3266">
    <property type="taxonomic scope" value="Bacteria"/>
</dbReference>
<feature type="compositionally biased region" description="Low complexity" evidence="1">
    <location>
        <begin position="168"/>
        <end position="180"/>
    </location>
</feature>
<accession>A9DT46</accession>
<feature type="region of interest" description="Disordered" evidence="1">
    <location>
        <begin position="202"/>
        <end position="302"/>
    </location>
</feature>
<dbReference type="InterPro" id="IPR011250">
    <property type="entry name" value="OMP/PagP_B-barrel"/>
</dbReference>
<gene>
    <name evidence="3" type="ORF">KAOT1_17708</name>
</gene>
<feature type="compositionally biased region" description="Low complexity" evidence="1">
    <location>
        <begin position="202"/>
        <end position="222"/>
    </location>
</feature>
<dbReference type="OrthoDB" id="1113942at2"/>